<protein>
    <submittedName>
        <fullName evidence="1">Uncharacterized protein DUF1569</fullName>
    </submittedName>
</protein>
<dbReference type="InterPro" id="IPR011463">
    <property type="entry name" value="DUF1569"/>
</dbReference>
<dbReference type="Proteomes" id="UP000294498">
    <property type="component" value="Unassembled WGS sequence"/>
</dbReference>
<dbReference type="AlphaFoldDB" id="A0A4R8DGY3"/>
<proteinExistence type="predicted"/>
<keyword evidence="2" id="KW-1185">Reference proteome</keyword>
<comment type="caution">
    <text evidence="1">The sequence shown here is derived from an EMBL/GenBank/DDBJ whole genome shotgun (WGS) entry which is preliminary data.</text>
</comment>
<evidence type="ECO:0000313" key="2">
    <source>
        <dbReference type="Proteomes" id="UP000294498"/>
    </source>
</evidence>
<reference evidence="1 2" key="1">
    <citation type="submission" date="2019-03" db="EMBL/GenBank/DDBJ databases">
        <title>Genomic Encyclopedia of Type Strains, Phase IV (KMG-IV): sequencing the most valuable type-strain genomes for metagenomic binning, comparative biology and taxonomic classification.</title>
        <authorList>
            <person name="Goeker M."/>
        </authorList>
    </citation>
    <scope>NUCLEOTIDE SEQUENCE [LARGE SCALE GENOMIC DNA]</scope>
    <source>
        <strain evidence="1 2">DSM 100059</strain>
    </source>
</reference>
<sequence>MHSLFNRTDVALILDRIGSLTPQSVRQWGKMTVSQMLAHCSLALEVACGKKPNPRPWLSYLFGPLIKKRILDEHRGWPKNSPTDKDFVILHEPDFATEKNRLTALVSQFFEGGRDKCTQYPHSFFGAMAPEEWAMFMYKHLDHHLRQFGV</sequence>
<name>A0A4R8DGY3_9BACT</name>
<organism evidence="1 2">
    <name type="scientific">Dinghuibacter silviterrae</name>
    <dbReference type="NCBI Taxonomy" id="1539049"/>
    <lineage>
        <taxon>Bacteria</taxon>
        <taxon>Pseudomonadati</taxon>
        <taxon>Bacteroidota</taxon>
        <taxon>Chitinophagia</taxon>
        <taxon>Chitinophagales</taxon>
        <taxon>Chitinophagaceae</taxon>
        <taxon>Dinghuibacter</taxon>
    </lineage>
</organism>
<evidence type="ECO:0000313" key="1">
    <source>
        <dbReference type="EMBL" id="TDW96785.1"/>
    </source>
</evidence>
<gene>
    <name evidence="1" type="ORF">EDB95_4621</name>
</gene>
<dbReference type="Gene3D" id="1.20.120.450">
    <property type="entry name" value="dinb family like domain"/>
    <property type="match status" value="1"/>
</dbReference>
<dbReference type="RefSeq" id="WP_162852747.1">
    <property type="nucleotide sequence ID" value="NZ_SODV01000002.1"/>
</dbReference>
<accession>A0A4R8DGY3</accession>
<dbReference type="InterPro" id="IPR034660">
    <property type="entry name" value="DinB/YfiT-like"/>
</dbReference>
<dbReference type="Pfam" id="PF07606">
    <property type="entry name" value="DUF1569"/>
    <property type="match status" value="1"/>
</dbReference>
<dbReference type="EMBL" id="SODV01000002">
    <property type="protein sequence ID" value="TDW96785.1"/>
    <property type="molecule type" value="Genomic_DNA"/>
</dbReference>